<evidence type="ECO:0000256" key="3">
    <source>
        <dbReference type="ARBA" id="ARBA00010763"/>
    </source>
</evidence>
<comment type="catalytic activity">
    <reaction evidence="6">
        <text>adenylyl-molybdopterin + molybdate = Mo-molybdopterin + AMP + H(+)</text>
        <dbReference type="Rhea" id="RHEA:35047"/>
        <dbReference type="ChEBI" id="CHEBI:15378"/>
        <dbReference type="ChEBI" id="CHEBI:36264"/>
        <dbReference type="ChEBI" id="CHEBI:62727"/>
        <dbReference type="ChEBI" id="CHEBI:71302"/>
        <dbReference type="ChEBI" id="CHEBI:456215"/>
        <dbReference type="EC" id="2.10.1.1"/>
    </reaction>
</comment>
<dbReference type="InterPro" id="IPR005110">
    <property type="entry name" value="MoeA_linker/N"/>
</dbReference>
<evidence type="ECO:0000256" key="7">
    <source>
        <dbReference type="RuleBase" id="RU365090"/>
    </source>
</evidence>
<proteinExistence type="inferred from homology"/>
<dbReference type="InterPro" id="IPR001453">
    <property type="entry name" value="MoaB/Mog_dom"/>
</dbReference>
<comment type="function">
    <text evidence="1 7">Catalyzes the insertion of molybdate into adenylated molybdopterin with the concomitant release of AMP.</text>
</comment>
<protein>
    <recommendedName>
        <fullName evidence="7">Molybdopterin molybdenumtransferase</fullName>
        <ecNumber evidence="7">2.10.1.1</ecNumber>
    </recommendedName>
</protein>
<evidence type="ECO:0000259" key="9">
    <source>
        <dbReference type="SMART" id="SM00852"/>
    </source>
</evidence>
<evidence type="ECO:0000256" key="4">
    <source>
        <dbReference type="ARBA" id="ARBA00022505"/>
    </source>
</evidence>
<name>A0ABN2M2W3_9MICO</name>
<dbReference type="CDD" id="cd00887">
    <property type="entry name" value="MoeA"/>
    <property type="match status" value="1"/>
</dbReference>
<keyword evidence="5 7" id="KW-0501">Molybdenum cofactor biosynthesis</keyword>
<dbReference type="Gene3D" id="2.170.190.11">
    <property type="entry name" value="Molybdopterin biosynthesis moea protein, domain 3"/>
    <property type="match status" value="1"/>
</dbReference>
<sequence>MPDAAMSAGEVETVDAHLARVLGAVHPLAPVDEPLTAAHGRVLAVDVRSRLDIPRFDNSAMDGYAVRHSDVAAASAGHPVTLRVVAEVAAGGADDPAIGPGEAVHIMTGAPLPSSADAVVPIEHTDAGRDTVIVSVPPRIGAHVRRAGEDLRAGDPVLAAGVRLTAARVSALAAAGHARVVVQATPRVGVVSTGSELVTPGHPLARGQIPESNSLLLAGLVRGAGGDVAHIATVPDDESVLDDELARCLDAGLDLIVLSGGVSVGAHDVVRAALGELRTVGFHTIAMQPGKPQAFGMLRRDDETPIPVFGLPGNPVATAVSFEAFVRPALRRLQGAADVHRPRIVAVAAESWRVPRAKVQYMPVAVVTPAEAGPPGSAVDTRPRVRPATSGGSGSHLVGGLAAADGYAIVPAEVDEVRVGDPVTVMLVTS</sequence>
<dbReference type="EC" id="2.10.1.1" evidence="7"/>
<dbReference type="InterPro" id="IPR036425">
    <property type="entry name" value="MoaB/Mog-like_dom_sf"/>
</dbReference>
<gene>
    <name evidence="10" type="ORF">GCM10009749_11140</name>
</gene>
<evidence type="ECO:0000256" key="5">
    <source>
        <dbReference type="ARBA" id="ARBA00023150"/>
    </source>
</evidence>
<dbReference type="PANTHER" id="PTHR10192:SF5">
    <property type="entry name" value="GEPHYRIN"/>
    <property type="match status" value="1"/>
</dbReference>
<keyword evidence="11" id="KW-1185">Reference proteome</keyword>
<dbReference type="Pfam" id="PF03453">
    <property type="entry name" value="MoeA_N"/>
    <property type="match status" value="1"/>
</dbReference>
<dbReference type="Gene3D" id="3.40.980.10">
    <property type="entry name" value="MoaB/Mog-like domain"/>
    <property type="match status" value="1"/>
</dbReference>
<dbReference type="Proteomes" id="UP001500002">
    <property type="component" value="Unassembled WGS sequence"/>
</dbReference>
<organism evidence="10 11">
    <name type="scientific">Agromyces neolithicus</name>
    <dbReference type="NCBI Taxonomy" id="269420"/>
    <lineage>
        <taxon>Bacteria</taxon>
        <taxon>Bacillati</taxon>
        <taxon>Actinomycetota</taxon>
        <taxon>Actinomycetes</taxon>
        <taxon>Micrococcales</taxon>
        <taxon>Microbacteriaceae</taxon>
        <taxon>Agromyces</taxon>
    </lineage>
</organism>
<evidence type="ECO:0000313" key="10">
    <source>
        <dbReference type="EMBL" id="GAA1804762.1"/>
    </source>
</evidence>
<keyword evidence="7" id="KW-0808">Transferase</keyword>
<keyword evidence="7" id="KW-0460">Magnesium</keyword>
<feature type="domain" description="MoaB/Mog" evidence="9">
    <location>
        <begin position="189"/>
        <end position="332"/>
    </location>
</feature>
<dbReference type="SUPFAM" id="SSF63867">
    <property type="entry name" value="MoeA C-terminal domain-like"/>
    <property type="match status" value="1"/>
</dbReference>
<evidence type="ECO:0000256" key="8">
    <source>
        <dbReference type="SAM" id="MobiDB-lite"/>
    </source>
</evidence>
<reference evidence="10 11" key="1">
    <citation type="journal article" date="2019" name="Int. J. Syst. Evol. Microbiol.">
        <title>The Global Catalogue of Microorganisms (GCM) 10K type strain sequencing project: providing services to taxonomists for standard genome sequencing and annotation.</title>
        <authorList>
            <consortium name="The Broad Institute Genomics Platform"/>
            <consortium name="The Broad Institute Genome Sequencing Center for Infectious Disease"/>
            <person name="Wu L."/>
            <person name="Ma J."/>
        </authorList>
    </citation>
    <scope>NUCLEOTIDE SEQUENCE [LARGE SCALE GENOMIC DNA]</scope>
    <source>
        <strain evidence="10 11">JCM 14322</strain>
    </source>
</reference>
<evidence type="ECO:0000313" key="11">
    <source>
        <dbReference type="Proteomes" id="UP001500002"/>
    </source>
</evidence>
<dbReference type="NCBIfam" id="TIGR00177">
    <property type="entry name" value="molyb_syn"/>
    <property type="match status" value="1"/>
</dbReference>
<evidence type="ECO:0000256" key="2">
    <source>
        <dbReference type="ARBA" id="ARBA00005046"/>
    </source>
</evidence>
<dbReference type="InterPro" id="IPR036135">
    <property type="entry name" value="MoeA_linker/N_sf"/>
</dbReference>
<dbReference type="Gene3D" id="2.40.340.10">
    <property type="entry name" value="MoeA, C-terminal, domain IV"/>
    <property type="match status" value="1"/>
</dbReference>
<comment type="cofactor">
    <cofactor evidence="7">
        <name>Mg(2+)</name>
        <dbReference type="ChEBI" id="CHEBI:18420"/>
    </cofactor>
</comment>
<dbReference type="InterPro" id="IPR036688">
    <property type="entry name" value="MoeA_C_domain_IV_sf"/>
</dbReference>
<dbReference type="SUPFAM" id="SSF63882">
    <property type="entry name" value="MoeA N-terminal region -like"/>
    <property type="match status" value="1"/>
</dbReference>
<evidence type="ECO:0000256" key="6">
    <source>
        <dbReference type="ARBA" id="ARBA00047317"/>
    </source>
</evidence>
<keyword evidence="7" id="KW-0479">Metal-binding</keyword>
<dbReference type="NCBIfam" id="NF045515">
    <property type="entry name" value="Glp_gephyrin"/>
    <property type="match status" value="1"/>
</dbReference>
<accession>A0ABN2M2W3</accession>
<evidence type="ECO:0000256" key="1">
    <source>
        <dbReference type="ARBA" id="ARBA00002901"/>
    </source>
</evidence>
<comment type="caution">
    <text evidence="10">The sequence shown here is derived from an EMBL/GenBank/DDBJ whole genome shotgun (WGS) entry which is preliminary data.</text>
</comment>
<dbReference type="Gene3D" id="3.90.105.10">
    <property type="entry name" value="Molybdopterin biosynthesis moea protein, domain 2"/>
    <property type="match status" value="1"/>
</dbReference>
<dbReference type="Pfam" id="PF00994">
    <property type="entry name" value="MoCF_biosynth"/>
    <property type="match status" value="1"/>
</dbReference>
<comment type="similarity">
    <text evidence="3 7">Belongs to the MoeA family.</text>
</comment>
<dbReference type="InterPro" id="IPR005111">
    <property type="entry name" value="MoeA_C_domain_IV"/>
</dbReference>
<dbReference type="PANTHER" id="PTHR10192">
    <property type="entry name" value="MOLYBDOPTERIN BIOSYNTHESIS PROTEIN"/>
    <property type="match status" value="1"/>
</dbReference>
<keyword evidence="4 7" id="KW-0500">Molybdenum</keyword>
<dbReference type="SUPFAM" id="SSF53218">
    <property type="entry name" value="Molybdenum cofactor biosynthesis proteins"/>
    <property type="match status" value="1"/>
</dbReference>
<dbReference type="EMBL" id="BAAANJ010000004">
    <property type="protein sequence ID" value="GAA1804762.1"/>
    <property type="molecule type" value="Genomic_DNA"/>
</dbReference>
<dbReference type="Pfam" id="PF03454">
    <property type="entry name" value="MoeA_C"/>
    <property type="match status" value="1"/>
</dbReference>
<comment type="pathway">
    <text evidence="2 7">Cofactor biosynthesis; molybdopterin biosynthesis.</text>
</comment>
<dbReference type="SMART" id="SM00852">
    <property type="entry name" value="MoCF_biosynth"/>
    <property type="match status" value="1"/>
</dbReference>
<dbReference type="InterPro" id="IPR038987">
    <property type="entry name" value="MoeA-like"/>
</dbReference>
<feature type="region of interest" description="Disordered" evidence="8">
    <location>
        <begin position="372"/>
        <end position="394"/>
    </location>
</feature>